<evidence type="ECO:0000313" key="2">
    <source>
        <dbReference type="Proteomes" id="UP000183410"/>
    </source>
</evidence>
<gene>
    <name evidence="1" type="ORF">SAMN04487969_102466</name>
</gene>
<dbReference type="AlphaFoldDB" id="A0A1I2AFN9"/>
<dbReference type="OrthoDB" id="9912612at2"/>
<keyword evidence="2" id="KW-1185">Reference proteome</keyword>
<proteinExistence type="predicted"/>
<evidence type="ECO:0000313" key="1">
    <source>
        <dbReference type="EMBL" id="SFE42736.1"/>
    </source>
</evidence>
<sequence length="84" mass="9694">MNRTVTNNNILVKVEIRSLHKTMIISLSEEFENKVVIALEAWEFADNKEIKVIFEDETFTWITCPQGAFIYRTYKKIAVDAPAG</sequence>
<dbReference type="RefSeq" id="WP_046230188.1">
    <property type="nucleotide sequence ID" value="NZ_FONN01000002.1"/>
</dbReference>
<dbReference type="EMBL" id="FONN01000002">
    <property type="protein sequence ID" value="SFE42736.1"/>
    <property type="molecule type" value="Genomic_DNA"/>
</dbReference>
<dbReference type="Proteomes" id="UP000183410">
    <property type="component" value="Unassembled WGS sequence"/>
</dbReference>
<name>A0A1I2AFN9_9BACL</name>
<reference evidence="2" key="1">
    <citation type="submission" date="2016-10" db="EMBL/GenBank/DDBJ databases">
        <authorList>
            <person name="Varghese N."/>
            <person name="Submissions S."/>
        </authorList>
    </citation>
    <scope>NUCLEOTIDE SEQUENCE [LARGE SCALE GENOMIC DNA]</scope>
    <source>
        <strain evidence="2">CGMCC 1.10223</strain>
    </source>
</reference>
<organism evidence="1 2">
    <name type="scientific">Paenibacillus algorifonticola</name>
    <dbReference type="NCBI Taxonomy" id="684063"/>
    <lineage>
        <taxon>Bacteria</taxon>
        <taxon>Bacillati</taxon>
        <taxon>Bacillota</taxon>
        <taxon>Bacilli</taxon>
        <taxon>Bacillales</taxon>
        <taxon>Paenibacillaceae</taxon>
        <taxon>Paenibacillus</taxon>
    </lineage>
</organism>
<accession>A0A1I2AFN9</accession>
<protein>
    <submittedName>
        <fullName evidence="1">Uncharacterized protein</fullName>
    </submittedName>
</protein>